<organism evidence="1 2">
    <name type="scientific">Sporolactobacillus shoreicorticis</name>
    <dbReference type="NCBI Taxonomy" id="1923877"/>
    <lineage>
        <taxon>Bacteria</taxon>
        <taxon>Bacillati</taxon>
        <taxon>Bacillota</taxon>
        <taxon>Bacilli</taxon>
        <taxon>Bacillales</taxon>
        <taxon>Sporolactobacillaceae</taxon>
        <taxon>Sporolactobacillus</taxon>
    </lineage>
</organism>
<proteinExistence type="predicted"/>
<protein>
    <submittedName>
        <fullName evidence="1">Uncharacterized protein</fullName>
    </submittedName>
</protein>
<keyword evidence="2" id="KW-1185">Reference proteome</keyword>
<dbReference type="Proteomes" id="UP001597399">
    <property type="component" value="Unassembled WGS sequence"/>
</dbReference>
<evidence type="ECO:0000313" key="1">
    <source>
        <dbReference type="EMBL" id="MFD2694833.1"/>
    </source>
</evidence>
<name>A0ABW5S5E3_9BACL</name>
<dbReference type="EMBL" id="JBHUMQ010000031">
    <property type="protein sequence ID" value="MFD2694833.1"/>
    <property type="molecule type" value="Genomic_DNA"/>
</dbReference>
<accession>A0ABW5S5E3</accession>
<sequence length="378" mass="41842">MGSKLISKPKSRLKDECIRVPKVYDWVTDKIGTKLKLQFTDAQLEDIECALADPSRRPLRVVVKTPKTPPLFPLDDSGVKKGEHKDFFCEQVGGKQSVEGHLYGQEVNAQLVTILFTATITVLVVDREGEVVTKLKTDVSALEPFALCYPKGTDLLCRVSKISARILDNSVILNGPFPPFIKLKVFFCADIQVEAEVKLSVQAKFCKPRGNDIRVDDPDFDDPCPTPEFPKECDDIFPRKNHKVIARGEASGPVTDECEYDGRAAIKVAIDSDDLDDSSLKFKYEDPDDDKHDKDFTFEADRFDPSSLDVFEKNGYSILKIAGVGHADSKEVGFELDLADGNGEDKFSLKIISKKSGNVTFATGLVEVDEGTIKIDLG</sequence>
<reference evidence="2" key="1">
    <citation type="journal article" date="2019" name="Int. J. Syst. Evol. Microbiol.">
        <title>The Global Catalogue of Microorganisms (GCM) 10K type strain sequencing project: providing services to taxonomists for standard genome sequencing and annotation.</title>
        <authorList>
            <consortium name="The Broad Institute Genomics Platform"/>
            <consortium name="The Broad Institute Genome Sequencing Center for Infectious Disease"/>
            <person name="Wu L."/>
            <person name="Ma J."/>
        </authorList>
    </citation>
    <scope>NUCLEOTIDE SEQUENCE [LARGE SCALE GENOMIC DNA]</scope>
    <source>
        <strain evidence="2">TISTR 2466</strain>
    </source>
</reference>
<comment type="caution">
    <text evidence="1">The sequence shown here is derived from an EMBL/GenBank/DDBJ whole genome shotgun (WGS) entry which is preliminary data.</text>
</comment>
<gene>
    <name evidence="1" type="ORF">ACFSUE_14545</name>
</gene>
<evidence type="ECO:0000313" key="2">
    <source>
        <dbReference type="Proteomes" id="UP001597399"/>
    </source>
</evidence>
<dbReference type="RefSeq" id="WP_253061934.1">
    <property type="nucleotide sequence ID" value="NZ_JAMXWM010000011.1"/>
</dbReference>